<gene>
    <name evidence="1" type="ORF">AXF42_Ash021674</name>
</gene>
<dbReference type="AlphaFoldDB" id="A0A2H9ZVQ6"/>
<keyword evidence="2" id="KW-1185">Reference proteome</keyword>
<evidence type="ECO:0000313" key="2">
    <source>
        <dbReference type="Proteomes" id="UP000236161"/>
    </source>
</evidence>
<accession>A0A2H9ZVQ6</accession>
<name>A0A2H9ZVQ6_9ASPA</name>
<evidence type="ECO:0000313" key="1">
    <source>
        <dbReference type="EMBL" id="PKA47367.1"/>
    </source>
</evidence>
<protein>
    <submittedName>
        <fullName evidence="1">Uncharacterized protein</fullName>
    </submittedName>
</protein>
<dbReference type="Proteomes" id="UP000236161">
    <property type="component" value="Unassembled WGS sequence"/>
</dbReference>
<organism evidence="1 2">
    <name type="scientific">Apostasia shenzhenica</name>
    <dbReference type="NCBI Taxonomy" id="1088818"/>
    <lineage>
        <taxon>Eukaryota</taxon>
        <taxon>Viridiplantae</taxon>
        <taxon>Streptophyta</taxon>
        <taxon>Embryophyta</taxon>
        <taxon>Tracheophyta</taxon>
        <taxon>Spermatophyta</taxon>
        <taxon>Magnoliopsida</taxon>
        <taxon>Liliopsida</taxon>
        <taxon>Asparagales</taxon>
        <taxon>Orchidaceae</taxon>
        <taxon>Apostasioideae</taxon>
        <taxon>Apostasia</taxon>
    </lineage>
</organism>
<dbReference type="EMBL" id="KZ453485">
    <property type="protein sequence ID" value="PKA47367.1"/>
    <property type="molecule type" value="Genomic_DNA"/>
</dbReference>
<proteinExistence type="predicted"/>
<reference evidence="1 2" key="1">
    <citation type="journal article" date="2017" name="Nature">
        <title>The Apostasia genome and the evolution of orchids.</title>
        <authorList>
            <person name="Zhang G.Q."/>
            <person name="Liu K.W."/>
            <person name="Li Z."/>
            <person name="Lohaus R."/>
            <person name="Hsiao Y.Y."/>
            <person name="Niu S.C."/>
            <person name="Wang J.Y."/>
            <person name="Lin Y.C."/>
            <person name="Xu Q."/>
            <person name="Chen L.J."/>
            <person name="Yoshida K."/>
            <person name="Fujiwara S."/>
            <person name="Wang Z.W."/>
            <person name="Zhang Y.Q."/>
            <person name="Mitsuda N."/>
            <person name="Wang M."/>
            <person name="Liu G.H."/>
            <person name="Pecoraro L."/>
            <person name="Huang H.X."/>
            <person name="Xiao X.J."/>
            <person name="Lin M."/>
            <person name="Wu X.Y."/>
            <person name="Wu W.L."/>
            <person name="Chen Y.Y."/>
            <person name="Chang S.B."/>
            <person name="Sakamoto S."/>
            <person name="Ohme-Takagi M."/>
            <person name="Yagi M."/>
            <person name="Zeng S.J."/>
            <person name="Shen C.Y."/>
            <person name="Yeh C.M."/>
            <person name="Luo Y.B."/>
            <person name="Tsai W.C."/>
            <person name="Van de Peer Y."/>
            <person name="Liu Z.J."/>
        </authorList>
    </citation>
    <scope>NUCLEOTIDE SEQUENCE [LARGE SCALE GENOMIC DNA]</scope>
    <source>
        <strain evidence="2">cv. Shenzhen</strain>
        <tissue evidence="1">Stem</tissue>
    </source>
</reference>
<sequence>MHPSPAAVNPPSATRSLAALDRPPLLSRRCSPVGARPPLPGLRCPAAAFGRCHCLANPPSATRSLRSIGRRYSAASARPFVLARRCSPAAARPPLPGRRCPAAIVWPILHLLLARCARSAAATHPPVLARRCSPVGARPATARPPLPSRRFRPPLPDRHCLAVIVRPYIASCRRPLLDLKNSLSASIVCFK</sequence>